<keyword evidence="5 11" id="KW-0812">Transmembrane</keyword>
<evidence type="ECO:0000256" key="1">
    <source>
        <dbReference type="ARBA" id="ARBA00004251"/>
    </source>
</evidence>
<comment type="similarity">
    <text evidence="2">Belongs to the RLP family.</text>
</comment>
<gene>
    <name evidence="14" type="primary">Ve1</name>
</gene>
<dbReference type="InterPro" id="IPR032675">
    <property type="entry name" value="LRR_dom_sf"/>
</dbReference>
<keyword evidence="4" id="KW-0433">Leucine-rich repeat</keyword>
<dbReference type="FunFam" id="3.80.10.10:FF:000095">
    <property type="entry name" value="LRR receptor-like serine/threonine-protein kinase GSO1"/>
    <property type="match status" value="1"/>
</dbReference>
<evidence type="ECO:0000256" key="2">
    <source>
        <dbReference type="ARBA" id="ARBA00009592"/>
    </source>
</evidence>
<dbReference type="SMART" id="SM00369">
    <property type="entry name" value="LRR_TYP"/>
    <property type="match status" value="9"/>
</dbReference>
<keyword evidence="6 12" id="KW-0732">Signal</keyword>
<dbReference type="SUPFAM" id="SSF52058">
    <property type="entry name" value="L domain-like"/>
    <property type="match status" value="2"/>
</dbReference>
<evidence type="ECO:0000256" key="5">
    <source>
        <dbReference type="ARBA" id="ARBA00022692"/>
    </source>
</evidence>
<proteinExistence type="inferred from homology"/>
<evidence type="ECO:0000256" key="11">
    <source>
        <dbReference type="SAM" id="Phobius"/>
    </source>
</evidence>
<dbReference type="Gene3D" id="3.80.10.10">
    <property type="entry name" value="Ribonuclease Inhibitor"/>
    <property type="match status" value="5"/>
</dbReference>
<reference evidence="14" key="1">
    <citation type="submission" date="2008-09" db="EMBL/GenBank/DDBJ databases">
        <authorList>
            <person name="Vining K.J."/>
            <person name="Davis T.M."/>
        </authorList>
    </citation>
    <scope>NUCLEOTIDE SEQUENCE</scope>
</reference>
<evidence type="ECO:0000259" key="13">
    <source>
        <dbReference type="Pfam" id="PF08263"/>
    </source>
</evidence>
<name>B2LVE6_MENLO</name>
<evidence type="ECO:0000256" key="7">
    <source>
        <dbReference type="ARBA" id="ARBA00022737"/>
    </source>
</evidence>
<dbReference type="GO" id="GO:0006952">
    <property type="term" value="P:defense response"/>
    <property type="evidence" value="ECO:0007669"/>
    <property type="project" value="UniProtKB-ARBA"/>
</dbReference>
<dbReference type="PANTHER" id="PTHR48061">
    <property type="entry name" value="LEUCINE-RICH REPEAT RECEPTOR PROTEIN KINASE EMS1-LIKE-RELATED"/>
    <property type="match status" value="1"/>
</dbReference>
<feature type="chain" id="PRO_5002780779" evidence="12">
    <location>
        <begin position="17"/>
        <end position="1017"/>
    </location>
</feature>
<evidence type="ECO:0000256" key="4">
    <source>
        <dbReference type="ARBA" id="ARBA00022614"/>
    </source>
</evidence>
<evidence type="ECO:0000256" key="10">
    <source>
        <dbReference type="ARBA" id="ARBA00023180"/>
    </source>
</evidence>
<dbReference type="EMBL" id="EU587375">
    <property type="protein sequence ID" value="ACB99682.2"/>
    <property type="molecule type" value="Genomic_DNA"/>
</dbReference>
<evidence type="ECO:0000256" key="3">
    <source>
        <dbReference type="ARBA" id="ARBA00022475"/>
    </source>
</evidence>
<keyword evidence="7" id="KW-0677">Repeat</keyword>
<dbReference type="GO" id="GO:0051707">
    <property type="term" value="P:response to other organism"/>
    <property type="evidence" value="ECO:0007669"/>
    <property type="project" value="UniProtKB-ARBA"/>
</dbReference>
<dbReference type="Pfam" id="PF13855">
    <property type="entry name" value="LRR_8"/>
    <property type="match status" value="4"/>
</dbReference>
<feature type="domain" description="Leucine-rich repeat-containing N-terminal plant-type" evidence="13">
    <location>
        <begin position="30"/>
        <end position="72"/>
    </location>
</feature>
<dbReference type="SUPFAM" id="SSF52047">
    <property type="entry name" value="RNI-like"/>
    <property type="match status" value="1"/>
</dbReference>
<accession>B2LVE6</accession>
<evidence type="ECO:0000256" key="6">
    <source>
        <dbReference type="ARBA" id="ARBA00022729"/>
    </source>
</evidence>
<protein>
    <submittedName>
        <fullName evidence="14">Verticillium wilt resistance-like protein</fullName>
    </submittedName>
</protein>
<evidence type="ECO:0000313" key="14">
    <source>
        <dbReference type="EMBL" id="ACB99682.2"/>
    </source>
</evidence>
<dbReference type="InterPro" id="IPR046956">
    <property type="entry name" value="RLP23-like"/>
</dbReference>
<comment type="subcellular location">
    <subcellularLocation>
        <location evidence="1">Cell membrane</location>
        <topology evidence="1">Single-pass type I membrane protein</topology>
    </subcellularLocation>
</comment>
<dbReference type="InterPro" id="IPR001611">
    <property type="entry name" value="Leu-rich_rpt"/>
</dbReference>
<sequence length="1017" mass="113394">MANLFLSVLMISIITATTFTTLSYSQQCLHHQKTSLLQLKNELKFDSSNSTKLVQWNRKNNDCCNWYGVGCDGAGHVTSLQLDHEAISGGIDDSSSLFRLEFLEKLNLAYNVFNRTQIPRGIQNLTYLTHLNLSNAGFTGQVPLQLSFLTRLVSLDISKFRRGIEPLKLERPNLETLLQNLSGLRELCLDGVDVSSQKSEWGLIISSCLPNIRSLSLRYCSVSGPLHESLSKLQSLSILILDGNHLSSVVPNFFANFSSLTTLSLKNCSLEGSFPEMIFQKPTLQNLDLSQNMLLGGSIPPFTQNGSLRSMILSQTNFSGSIPSSISNLKSLSHIDLSYNRFTGPIPSTLGNLSELTYVRLWANFFTGSLPSTLFRGLSNLDSLELGCNSFTGYVPQSLFDLPSLRVIKLEDNKFIGQVEEFPNGINVSSHIVTLDMSMNLLEGHVPISLFQIQSLENLVLSHNSFSGTFQMKNVGSPNLEVLDLSYNNLSVDANVDPTWHGFPKLRELSLASCDLHAFPEFLKHSAMIKLDLSNNRIDGEIPRWIWGTELYIMNLSCNLLTDVQKPYHIPASLQLLDLHSNRFKGDLHLFISPIGDLTPSLYWLSLANNSFSGSIPTSLCNATQLGVIDLSLNQLSGDIAPCLLENTGHIQVLNLGRNNISGHIPDNFPPQCGLQNLDLNNNAIQGKIPKSLESCLSLEIMNVGDNSIDDTFPCMLPPSLSVLVLRSNRFHGEVTCERRGTWPNLQIIDISSNNFNGSLESINFSSWTAMVLMSDARFTQRRWGTNFLSASQFYYTAAVALTIKRVELELVKIWPDFIAVDLSCNDFNGDIPDAIGDLTSLYVLNISHNALSGSIPKSLGHLSKLESLDLSRNRLSGHVPTELGGLTFLSVLNLSYNELVGEIPNGRQMHTFSADAFKGNAGLCGRHLERNCSDDRSQGEIEIENEIEWVYVFVALGYVVGLGIIVWLLLFCRSFRYKYFDKIDKVVQETFDARDRRRRRRRGTRIVRNQVVRRSH</sequence>
<keyword evidence="9 11" id="KW-0472">Membrane</keyword>
<dbReference type="AlphaFoldDB" id="B2LVE6"/>
<keyword evidence="3" id="KW-1003">Cell membrane</keyword>
<evidence type="ECO:0000256" key="12">
    <source>
        <dbReference type="SAM" id="SignalP"/>
    </source>
</evidence>
<feature type="signal peptide" evidence="12">
    <location>
        <begin position="1"/>
        <end position="16"/>
    </location>
</feature>
<dbReference type="PRINTS" id="PR00019">
    <property type="entry name" value="LEURICHRPT"/>
</dbReference>
<reference evidence="14" key="2">
    <citation type="journal article" date="2009" name="Mol. Genet. Genomics">
        <title>Isolation of a Ve homolog, mVe1, and its relationship to Verticillium wilt resistance in Mentha longifolia (L.) Huds.</title>
        <authorList>
            <person name="Vining K."/>
            <person name="Davis T."/>
        </authorList>
    </citation>
    <scope>NUCLEOTIDE SEQUENCE</scope>
</reference>
<organism evidence="14">
    <name type="scientific">Mentha longifolia</name>
    <name type="common">Horse mint</name>
    <name type="synonym">Mentha spicata var. longifolia</name>
    <dbReference type="NCBI Taxonomy" id="38859"/>
    <lineage>
        <taxon>Eukaryota</taxon>
        <taxon>Viridiplantae</taxon>
        <taxon>Streptophyta</taxon>
        <taxon>Embryophyta</taxon>
        <taxon>Tracheophyta</taxon>
        <taxon>Spermatophyta</taxon>
        <taxon>Magnoliopsida</taxon>
        <taxon>eudicotyledons</taxon>
        <taxon>Gunneridae</taxon>
        <taxon>Pentapetalae</taxon>
        <taxon>asterids</taxon>
        <taxon>lamiids</taxon>
        <taxon>Lamiales</taxon>
        <taxon>Lamiaceae</taxon>
        <taxon>Nepetoideae</taxon>
        <taxon>Mentheae</taxon>
        <taxon>Menthinae</taxon>
        <taxon>Mentha</taxon>
    </lineage>
</organism>
<feature type="transmembrane region" description="Helical" evidence="11">
    <location>
        <begin position="950"/>
        <end position="973"/>
    </location>
</feature>
<evidence type="ECO:0000256" key="9">
    <source>
        <dbReference type="ARBA" id="ARBA00023136"/>
    </source>
</evidence>
<dbReference type="InterPro" id="IPR003591">
    <property type="entry name" value="Leu-rich_rpt_typical-subtyp"/>
</dbReference>
<dbReference type="InterPro" id="IPR013210">
    <property type="entry name" value="LRR_N_plant-typ"/>
</dbReference>
<dbReference type="Pfam" id="PF08263">
    <property type="entry name" value="LRRNT_2"/>
    <property type="match status" value="1"/>
</dbReference>
<dbReference type="Pfam" id="PF00560">
    <property type="entry name" value="LRR_1"/>
    <property type="match status" value="6"/>
</dbReference>
<keyword evidence="10" id="KW-0325">Glycoprotein</keyword>
<dbReference type="FunFam" id="3.80.10.10:FF:000213">
    <property type="entry name" value="Tyrosine-sulfated glycopeptide receptor 1"/>
    <property type="match status" value="1"/>
</dbReference>
<dbReference type="PANTHER" id="PTHR48061:SF2">
    <property type="entry name" value="RECEPTOR LIKE PROTEIN 30-LIKE"/>
    <property type="match status" value="1"/>
</dbReference>
<evidence type="ECO:0000256" key="8">
    <source>
        <dbReference type="ARBA" id="ARBA00022989"/>
    </source>
</evidence>
<dbReference type="GO" id="GO:0005886">
    <property type="term" value="C:plasma membrane"/>
    <property type="evidence" value="ECO:0007669"/>
    <property type="project" value="UniProtKB-SubCell"/>
</dbReference>
<keyword evidence="8 11" id="KW-1133">Transmembrane helix</keyword>